<accession>A0A937D5A3</accession>
<organism evidence="4 5">
    <name type="scientific">Microvirga aerilata</name>
    <dbReference type="NCBI Taxonomy" id="670292"/>
    <lineage>
        <taxon>Bacteria</taxon>
        <taxon>Pseudomonadati</taxon>
        <taxon>Pseudomonadota</taxon>
        <taxon>Alphaproteobacteria</taxon>
        <taxon>Hyphomicrobiales</taxon>
        <taxon>Methylobacteriaceae</taxon>
        <taxon>Microvirga</taxon>
    </lineage>
</organism>
<dbReference type="NCBIfam" id="TIGR01554">
    <property type="entry name" value="major_cap_HK97"/>
    <property type="match status" value="1"/>
</dbReference>
<evidence type="ECO:0000313" key="4">
    <source>
        <dbReference type="EMBL" id="MBL0408450.1"/>
    </source>
</evidence>
<keyword evidence="5" id="KW-1185">Reference proteome</keyword>
<protein>
    <submittedName>
        <fullName evidence="4">Phage major capsid protein</fullName>
    </submittedName>
</protein>
<evidence type="ECO:0000256" key="2">
    <source>
        <dbReference type="SAM" id="MobiDB-lite"/>
    </source>
</evidence>
<dbReference type="InterPro" id="IPR054612">
    <property type="entry name" value="Phage_capsid-like_C"/>
</dbReference>
<evidence type="ECO:0000259" key="3">
    <source>
        <dbReference type="Pfam" id="PF05065"/>
    </source>
</evidence>
<proteinExistence type="predicted"/>
<gene>
    <name evidence="4" type="ORF">JKG68_31790</name>
</gene>
<evidence type="ECO:0000313" key="5">
    <source>
        <dbReference type="Proteomes" id="UP000605848"/>
    </source>
</evidence>
<feature type="compositionally biased region" description="Polar residues" evidence="2">
    <location>
        <begin position="240"/>
        <end position="257"/>
    </location>
</feature>
<sequence length="271" mass="29828">MGDAIRPDRLPYIVTPGLRTFTIRDLLMPGRTSSNAIEYVKETGFQNMAAPVAELAQKPQSDLAFDPVTTPVRTIAHWFHASKQVLDDIPLVQSYIDGRARYGLALAEEAPILAGDRTGQNLIGLIPQATVFDYATYAKASDTKIDRIRRTILQVRVALYRASAVVMNPIDWADIEALKDDNGNYVVGDPAGLSKSGSGAFPWWTAMPSRPASSWLAPSIWRRRFSTGKTPMCRSRPRIATTSSRTLSRSGQKSAWRSLSPGRSCLSSATW</sequence>
<reference evidence="4" key="1">
    <citation type="submission" date="2021-01" db="EMBL/GenBank/DDBJ databases">
        <title>Microvirga sp.</title>
        <authorList>
            <person name="Kim M.K."/>
        </authorList>
    </citation>
    <scope>NUCLEOTIDE SEQUENCE</scope>
    <source>
        <strain evidence="4">5420S-16</strain>
    </source>
</reference>
<comment type="subcellular location">
    <subcellularLocation>
        <location evidence="1">Virion</location>
    </subcellularLocation>
</comment>
<evidence type="ECO:0000256" key="1">
    <source>
        <dbReference type="ARBA" id="ARBA00004328"/>
    </source>
</evidence>
<dbReference type="Gene3D" id="3.30.2400.10">
    <property type="entry name" value="Major capsid protein gp5"/>
    <property type="match status" value="1"/>
</dbReference>
<dbReference type="AlphaFoldDB" id="A0A937D5A3"/>
<dbReference type="Proteomes" id="UP000605848">
    <property type="component" value="Unassembled WGS sequence"/>
</dbReference>
<name>A0A937D5A3_9HYPH</name>
<feature type="region of interest" description="Disordered" evidence="2">
    <location>
        <begin position="231"/>
        <end position="271"/>
    </location>
</feature>
<feature type="domain" description="Phage capsid-like C-terminal" evidence="3">
    <location>
        <begin position="3"/>
        <end position="189"/>
    </location>
</feature>
<dbReference type="EMBL" id="JAEQMY010000224">
    <property type="protein sequence ID" value="MBL0408450.1"/>
    <property type="molecule type" value="Genomic_DNA"/>
</dbReference>
<comment type="caution">
    <text evidence="4">The sequence shown here is derived from an EMBL/GenBank/DDBJ whole genome shotgun (WGS) entry which is preliminary data.</text>
</comment>
<dbReference type="Pfam" id="PF05065">
    <property type="entry name" value="Phage_capsid"/>
    <property type="match status" value="1"/>
</dbReference>
<dbReference type="InterPro" id="IPR024455">
    <property type="entry name" value="Phage_capsid"/>
</dbReference>
<dbReference type="SUPFAM" id="SSF56563">
    <property type="entry name" value="Major capsid protein gp5"/>
    <property type="match status" value="1"/>
</dbReference>